<dbReference type="PANTHER" id="PTHR43252:SF6">
    <property type="entry name" value="NEGATIVE TRANSCRIPTION REGULATOR PADR"/>
    <property type="match status" value="1"/>
</dbReference>
<feature type="domain" description="Transcription regulator PadR N-terminal" evidence="1">
    <location>
        <begin position="7"/>
        <end position="59"/>
    </location>
</feature>
<evidence type="ECO:0000313" key="4">
    <source>
        <dbReference type="Proteomes" id="UP000442535"/>
    </source>
</evidence>
<dbReference type="EMBL" id="VUMY01000009">
    <property type="protein sequence ID" value="MST49764.1"/>
    <property type="molecule type" value="Genomic_DNA"/>
</dbReference>
<evidence type="ECO:0000259" key="1">
    <source>
        <dbReference type="Pfam" id="PF03551"/>
    </source>
</evidence>
<accession>A0A7K0K2X3</accession>
<dbReference type="InterPro" id="IPR005149">
    <property type="entry name" value="Tscrpt_reg_PadR_N"/>
</dbReference>
<protein>
    <submittedName>
        <fullName evidence="3">PadR family transcriptional regulator</fullName>
    </submittedName>
</protein>
<dbReference type="Pfam" id="PF03551">
    <property type="entry name" value="PadR"/>
    <property type="match status" value="1"/>
</dbReference>
<evidence type="ECO:0000313" key="3">
    <source>
        <dbReference type="EMBL" id="MST49764.1"/>
    </source>
</evidence>
<dbReference type="RefSeq" id="WP_154544762.1">
    <property type="nucleotide sequence ID" value="NZ_JAQYQY010000041.1"/>
</dbReference>
<feature type="domain" description="Transcription regulator PadR C-terminal" evidence="2">
    <location>
        <begin position="84"/>
        <end position="164"/>
    </location>
</feature>
<dbReference type="Gene3D" id="1.10.10.10">
    <property type="entry name" value="Winged helix-like DNA-binding domain superfamily/Winged helix DNA-binding domain"/>
    <property type="match status" value="1"/>
</dbReference>
<dbReference type="SUPFAM" id="SSF46785">
    <property type="entry name" value="Winged helix' DNA-binding domain"/>
    <property type="match status" value="1"/>
</dbReference>
<organism evidence="3 4">
    <name type="scientific">Mobiluncus porci</name>
    <dbReference type="NCBI Taxonomy" id="2652278"/>
    <lineage>
        <taxon>Bacteria</taxon>
        <taxon>Bacillati</taxon>
        <taxon>Actinomycetota</taxon>
        <taxon>Actinomycetes</taxon>
        <taxon>Actinomycetales</taxon>
        <taxon>Actinomycetaceae</taxon>
        <taxon>Mobiluncus</taxon>
    </lineage>
</organism>
<evidence type="ECO:0000259" key="2">
    <source>
        <dbReference type="Pfam" id="PF10400"/>
    </source>
</evidence>
<dbReference type="Gene3D" id="6.10.140.190">
    <property type="match status" value="1"/>
</dbReference>
<proteinExistence type="predicted"/>
<dbReference type="InterPro" id="IPR036388">
    <property type="entry name" value="WH-like_DNA-bd_sf"/>
</dbReference>
<dbReference type="Pfam" id="PF10400">
    <property type="entry name" value="Vir_act_alpha_C"/>
    <property type="match status" value="1"/>
</dbReference>
<keyword evidence="4" id="KW-1185">Reference proteome</keyword>
<dbReference type="Proteomes" id="UP000442535">
    <property type="component" value="Unassembled WGS sequence"/>
</dbReference>
<name>A0A7K0K2X3_9ACTO</name>
<dbReference type="InterPro" id="IPR036390">
    <property type="entry name" value="WH_DNA-bd_sf"/>
</dbReference>
<dbReference type="PANTHER" id="PTHR43252">
    <property type="entry name" value="TRANSCRIPTIONAL REGULATOR YQJI"/>
    <property type="match status" value="1"/>
</dbReference>
<dbReference type="InterPro" id="IPR018309">
    <property type="entry name" value="Tscrpt_reg_PadR_C"/>
</dbReference>
<reference evidence="3 4" key="1">
    <citation type="submission" date="2019-08" db="EMBL/GenBank/DDBJ databases">
        <title>In-depth cultivation of the pig gut microbiome towards novel bacterial diversity and tailored functional studies.</title>
        <authorList>
            <person name="Wylensek D."/>
            <person name="Hitch T.C.A."/>
            <person name="Clavel T."/>
        </authorList>
    </citation>
    <scope>NUCLEOTIDE SEQUENCE [LARGE SCALE GENOMIC DNA]</scope>
    <source>
        <strain evidence="3 4">RF-GAM-744-WT-7</strain>
    </source>
</reference>
<sequence length="201" mass="22290">MSVKHALLALLNLGPNTAYQLRVGFEEATDHSWPLNDGQVSQTLARLERDGLVEHDDTWSITSMGREELNGWWAAPVSRTHPARDELVIKLAMAALTNPGRLVSIISRQRSATMSTLHDITMLKRDESAETPVERDIAWSLTLDFRIFQIEAELRWLDHVEGRLSSLDQSDIAGILSRVGARGPRAIFVPAKASAKKGSEA</sequence>
<dbReference type="AlphaFoldDB" id="A0A7K0K2X3"/>
<comment type="caution">
    <text evidence="3">The sequence shown here is derived from an EMBL/GenBank/DDBJ whole genome shotgun (WGS) entry which is preliminary data.</text>
</comment>
<gene>
    <name evidence="3" type="ORF">FYJ63_05875</name>
</gene>